<keyword evidence="3" id="KW-1185">Reference proteome</keyword>
<keyword evidence="1" id="KW-0812">Transmembrane</keyword>
<dbReference type="EMBL" id="CP067977">
    <property type="protein sequence ID" value="QQQ18754.1"/>
    <property type="molecule type" value="Genomic_DNA"/>
</dbReference>
<feature type="transmembrane region" description="Helical" evidence="1">
    <location>
        <begin position="176"/>
        <end position="193"/>
    </location>
</feature>
<dbReference type="Proteomes" id="UP000595448">
    <property type="component" value="Chromosome"/>
</dbReference>
<keyword evidence="1" id="KW-1133">Transmembrane helix</keyword>
<gene>
    <name evidence="2" type="ORF">JIP62_00965</name>
</gene>
<accession>A0ABX7BMG0</accession>
<dbReference type="RefSeq" id="WP_201103111.1">
    <property type="nucleotide sequence ID" value="NZ_CP067977.1"/>
</dbReference>
<evidence type="ECO:0000313" key="3">
    <source>
        <dbReference type="Proteomes" id="UP000595448"/>
    </source>
</evidence>
<reference evidence="2 3" key="1">
    <citation type="submission" date="2021-01" db="EMBL/GenBank/DDBJ databases">
        <title>Brevundimonas vitis sp. nov., an bacterium isolated from grape (Vitis vinifera).</title>
        <authorList>
            <person name="Jiang L."/>
            <person name="Lee J."/>
        </authorList>
    </citation>
    <scope>NUCLEOTIDE SEQUENCE [LARGE SCALE GENOMIC DNA]</scope>
    <source>
        <strain evidence="2 3">GRTSA-9</strain>
    </source>
</reference>
<keyword evidence="1" id="KW-0472">Membrane</keyword>
<evidence type="ECO:0000256" key="1">
    <source>
        <dbReference type="SAM" id="Phobius"/>
    </source>
</evidence>
<protein>
    <submittedName>
        <fullName evidence="2">Uncharacterized protein</fullName>
    </submittedName>
</protein>
<name>A0ABX7BMG0_9CAUL</name>
<evidence type="ECO:0000313" key="2">
    <source>
        <dbReference type="EMBL" id="QQQ18754.1"/>
    </source>
</evidence>
<proteinExistence type="predicted"/>
<organism evidence="2 3">
    <name type="scientific">Brevundimonas vitisensis</name>
    <dbReference type="NCBI Taxonomy" id="2800818"/>
    <lineage>
        <taxon>Bacteria</taxon>
        <taxon>Pseudomonadati</taxon>
        <taxon>Pseudomonadota</taxon>
        <taxon>Alphaproteobacteria</taxon>
        <taxon>Caulobacterales</taxon>
        <taxon>Caulobacteraceae</taxon>
        <taxon>Brevundimonas</taxon>
    </lineage>
</organism>
<sequence length="196" mass="21062">MSIDSALIVQKAVLPRVAQLVADMAETGVTVVFPADFELDQNVGGWVPVTVDGEASGFNYGVQSLAGIDPVELPDGAAEAGDTLLAFGAQGTLSAETVSLIHAVMERRYRAWLLIEDELLPPEDDWGPGASLDDIHVDRRGTPAKLAADVEAYVAQHYPPFTPDPHARTKDLLKQLIVPVLIFAALGGFYLWSQLQ</sequence>